<sequence length="3469" mass="387564">MVTRPTAVADAQIWVSELTMSIAVTIFIGVVTVLVVVFFGIWKFRAKASPSQTESTRKYRFRKRDKIVFFGRKMLRKVKSFTRNTVGPSAAGGLRRKPSKLMISRLRRFLAERRETNKPRLKQQSPPQSFLEADWSDMGEDHRLPPEVLYMLRSVRVFGHLEKPFFLELCRFMETITLRSGNYLFKIGDPDDSIFVVQDGLLEVFITDSDGTEHLVKEVATGNSIHSLLSILDVLTGHPGSFRSVSARAVTDTTILRLPAHAFKSMFEKFNESAVKVVQIIMVRLQRVTFSALHNYLGLSKELLKPEGGQAEVKELNIHRLNRSSSTSGSGSPTKIVTFNPLAVAAGSQSSSVPVAETIKGEEAEASVGTDSGEQLASEESDDKFHTPPGQHSSAPRKSNASMLMGETSDQLSDFDQALMRARVSITDDKSIVLSGSPPRARRWSTDPSGHAAAYRTRQLPDESHILSLAAKDLVQILGLKDPSLLKDRLTLKKVRAGSIFCKQGDQDTSLFFLVKGSVSVVQNVVGESSKETLMYHVEPGEIIDVLAVLTGEPSFFTMRSKTDAIMVVISKLDFYQIMRHEPFIVLNVAHQTVKRMSNFVRQIDFALDWQMLEAGKALFRQGDTSDSIFIVLTGRLRSVITSLGGKKELVNEFGRGELVGIVEVLTQTERATTVLAIRDTEVTKIPSELLSLIKLRYPQVVARLIHLLGTRILGSLQQRNNINLQASVSLDNDMKMERSTVANLATIAIVPVTEDVPLTNFALELQHALLAIGPTVRLTPDIVRARLGTAALDGVNEFRLFNWLSQQEDIHRMVLYQCDHQLTKWSKHCLRQADCILIVALADKEPTIGPIEKELENIAVRAQKELVLLHREDAETPRNTAEWLNVRGWLSSHHHLRCPKRVLKVKSKAKTLELYEKLFDNPPNRMADFSRLARFLTGTSIGLVLGGGGARGLAHVGMIKAMTEEGIPIDMVGGTSMGAFIGALWAEERQYVPFTRRAREWAMGMTSLWKKIWDLTYPMTSMFTGWAFNESIETVFRDRQIEDLWIPYFCITTNISNSSMRVHSLGSVWRYVRASMSLSGYLPPLCDPADGHLLLDGGYVNNLPGSVWCYVRGSMSIHPYLPPICDPSDGHLLVDGCYVNNVPADVMHHLGANFVFAVDVGSQDEKDHTNYGDSLSGWWLLWKRWNPWAEPVKVPDMTEIQSRLAYVSCVRQLELVKNSDYCEYIRPPIDRYATLQFGAYDEIMETGYHHGKTLFSTWQKGGLADKLFVEYQTSSSASQGAVGSKGVMETKNQLRNHVPVMAYFTDLAEQVSKIDKPKSKFFNNDGEEDDIFDEVDDDEEDPGILMDGYEEDDEFAEDDEEYVEEDEEDEEDNDDAVMDGNDESKDKGGPERRKVTLKELSVVEDSTLQDSMCASTSSRAGHGIVKGVSKQRIVSSTSASVISMESKLRVKERGVWNESGSQARKCDKNYRLRAQLGEKPVDYWLDYDGALDSLHTEADNGQRMGWAKLALSDDGVLINKQIIKNNEDSDFAELETVSLNQLISVGKKQKSLPVFLSGKEKVKVDRSPSISNVNICDFNSALKANHENAFDKAKIASTLSSYSKSSPNAALQTSPKVESPNSSVGKAMMWPEGKFDSVSKDWNQPSENISSDTSRNMEPLLPINVAEAKEKSLVEKNNAYSEVLLCNLALKSEFVERVVYTASDNTVETDTRDTAQGKKGMYDTSSAVSNTSETYVMKDHSCKASDIGKTNAGCFNIYAKASTADKMHAVKEETHQISSTQDTHAYEASSVTEEPTFNSELEEVLTMDLSQESGGGSNFVDKAQGDLPKLVESGLPHAHTRKQGNETQKITTSHARKFPDPEQVDCGNCLNKSLETSSKGERYYTSCFKSRSMRDTSLDNQQSIAQHDSMAVERRKNCPGIQVSPSKSFKQNAFDEVLTFNPFENMESLSNPFRVMCPRDQEILSNASQHERSKQNERFKSSSADRLLQESCNSCEKHGSAKKAGRTFMHSKSLTVLSKVQSDDSATESSGEFSLSCSALPQIRLHGKNLFCKSLAASFTETLPERTLSDTSASNKHPSIIVIKRPQEMLLNDKSEEKKCRHTSWEAPFESLSKTMIYKKQHGCPGLDLQRAKQLQVCLVPSSTCALNQTSLETRENLTDKSMHLTGGEILSENEALVENPEYACIGGSYGKIKGGLVSIAQGEIQTGCVEQLQNQTAASECEVNLRDDSEETLSLDEKSAEGITDNIHYVFTSLPSKEIFEKQISMSPQLEECQEFEAWDKQFSNSGEEQYKHSTGQSPLDDTFTQKGEEGSSEPSKRPKQSMISWQTGKVNGNRFHIDNCSTDLYHSLNQNINSELKQHLQQKFSHTNNIQSNCFEIQYKNLDQPQYIVGLPEIENHPGSPSTICNKAKPIKPQKAPHGHPSGAMMRLVDEKKNLSTEDEKAMLLGCEAQSPSFAIARFENDTTGSQMFNNSRPLNKLCPTHRPKKPAEQHVEKKLGGRFIVLDTHLESLVVLIRRDQDKSCADVLHTRDDPAVDKPNIKDVTQATDIKQNNIIDLSQASDDLDVKEDNTTGLSQARNGLDFKEDNKIGLSQARDCLDFKEDNLIGLSRATDFLDFKEDSIIGLSQATDRLDFKEDNIIGLSQARDCVDFKEDNKIGLSQARDCLDFKEDNLIGLSRATDFLDFKEDSIIGLSQATDRLDFKEDNIIGLSQARDCVDFKEDNIIGLSQARDCLDFKEDNIIGLSQARDCPDVKGDNKIDLPQARDGLDFKEDNIIGVSQSRDGLDFKEVNIVGVSQARDGLDFEDETIKGLSQARDGQGVEEDNTVELSQARDGLDVEDEIIIRLSQARDGQGVEEDTTIGVSQARDGLDFKDNIVGLSQARDGLDVKDEIIIRLSQARDGQGVEEDNIIGLSQARDGLDVKEDNIIGSQHARDGLEVKEKDNEICSSLASKLALLSRSEIQQLIFDSDSDSDCQISSIAEEEVLLRNFRTKALNVADGPSRDGPDFCEENSEAEKNRMGEEGKKGLESEESLGGERNWIDEDRKESLESQQTGANNFSGMISCDLGHKCSSLSEALISSGSMSFPATISEVRCANRRLEQLAPTVFPRKDTILERHGLDQDLKIFENLKIRMTMQDKMNRSPEKGDADLVEDVKLTLPFTEKMNVDVRTNINTDKDQCRTMKEDIYEKKVCGNQRSLHVIDRMKSYSLDQNRMFQLDDSKSKGHGKGRIKDQNRGVEKYESVSNENGENKVKCKDQNKTGEAKESENQGQCKDRSQSETEERKEPESKVHGKDRTQSKVVGVKVLEIKAHSEDESQSKLLEKKELEYKDETYEWENKGHCKGESFKLEEKGLRWTSNFRAAYSEWRKQASEDAVANLRKLELEKVSGAEAKRGVTAAKWAVRDHQQSVTAQHRPSRRDKVPEPDRGRQQGCKRSHNIDVQPVWHRADSNSNYFRITSASPPKDLT</sequence>
<feature type="short sequence motif" description="GXSXG" evidence="17">
    <location>
        <begin position="975"/>
        <end position="979"/>
    </location>
</feature>
<keyword evidence="11 17" id="KW-0443">Lipid metabolism</keyword>
<feature type="compositionally biased region" description="Basic and acidic residues" evidence="18">
    <location>
        <begin position="3016"/>
        <end position="3031"/>
    </location>
</feature>
<feature type="compositionally biased region" description="Basic and acidic residues" evidence="18">
    <location>
        <begin position="1383"/>
        <end position="1394"/>
    </location>
</feature>
<accession>A0AAE1DL29</accession>
<keyword evidence="8" id="KW-0256">Endoplasmic reticulum</keyword>
<dbReference type="InterPro" id="IPR018490">
    <property type="entry name" value="cNMP-bd_dom_sf"/>
</dbReference>
<dbReference type="SUPFAM" id="SSF52151">
    <property type="entry name" value="FabD/lysophospholipase-like"/>
    <property type="match status" value="2"/>
</dbReference>
<evidence type="ECO:0000256" key="1">
    <source>
        <dbReference type="ARBA" id="ARBA00004643"/>
    </source>
</evidence>
<gene>
    <name evidence="22" type="ORF">RRG08_049033</name>
</gene>
<feature type="compositionally biased region" description="Polar residues" evidence="18">
    <location>
        <begin position="2288"/>
        <end position="2308"/>
    </location>
</feature>
<evidence type="ECO:0000256" key="9">
    <source>
        <dbReference type="ARBA" id="ARBA00022963"/>
    </source>
</evidence>
<comment type="caution">
    <text evidence="22">The sequence shown here is derived from an EMBL/GenBank/DDBJ whole genome shotgun (WGS) entry which is preliminary data.</text>
</comment>
<dbReference type="CDD" id="cd00038">
    <property type="entry name" value="CAP_ED"/>
    <property type="match status" value="3"/>
</dbReference>
<feature type="region of interest" description="Disordered" evidence="18">
    <location>
        <begin position="3399"/>
        <end position="3447"/>
    </location>
</feature>
<feature type="transmembrane region" description="Helical" evidence="19">
    <location>
        <begin position="21"/>
        <end position="42"/>
    </location>
</feature>
<proteinExistence type="inferred from homology"/>
<evidence type="ECO:0000256" key="6">
    <source>
        <dbReference type="ARBA" id="ARBA00022737"/>
    </source>
</evidence>
<feature type="active site" description="Nucleophile" evidence="17">
    <location>
        <position position="977"/>
    </location>
</feature>
<feature type="compositionally biased region" description="Basic and acidic residues" evidence="18">
    <location>
        <begin position="3421"/>
        <end position="3431"/>
    </location>
</feature>
<dbReference type="Proteomes" id="UP001283361">
    <property type="component" value="Unassembled WGS sequence"/>
</dbReference>
<comment type="catalytic activity">
    <reaction evidence="14">
        <text>1-hexadecanoyl-sn-glycero-3-phosphate + H2O = sn-glycerol 3-phosphate + hexadecanoate + H(+)</text>
        <dbReference type="Rhea" id="RHEA:49092"/>
        <dbReference type="ChEBI" id="CHEBI:7896"/>
        <dbReference type="ChEBI" id="CHEBI:15377"/>
        <dbReference type="ChEBI" id="CHEBI:15378"/>
        <dbReference type="ChEBI" id="CHEBI:57518"/>
        <dbReference type="ChEBI" id="CHEBI:57597"/>
    </reaction>
    <physiologicalReaction direction="left-to-right" evidence="14">
        <dbReference type="Rhea" id="RHEA:49093"/>
    </physiologicalReaction>
</comment>
<dbReference type="FunFam" id="2.60.120.10:FF:000010">
    <property type="entry name" value="neuropathy target esterase isoform X1"/>
    <property type="match status" value="1"/>
</dbReference>
<evidence type="ECO:0000256" key="5">
    <source>
        <dbReference type="ARBA" id="ARBA00022692"/>
    </source>
</evidence>
<dbReference type="EC" id="3.1.1.5" evidence="3"/>
<dbReference type="InterPro" id="IPR056556">
    <property type="entry name" value="NTE1_P-loop_dom"/>
</dbReference>
<feature type="region of interest" description="Disordered" evidence="18">
    <location>
        <begin position="3002"/>
        <end position="3042"/>
    </location>
</feature>
<dbReference type="Pfam" id="PF01734">
    <property type="entry name" value="Patatin"/>
    <property type="match status" value="1"/>
</dbReference>
<dbReference type="PANTHER" id="PTHR14226">
    <property type="entry name" value="NEUROPATHY TARGET ESTERASE/SWISS CHEESE D.MELANOGASTER"/>
    <property type="match status" value="1"/>
</dbReference>
<dbReference type="CDD" id="cd07225">
    <property type="entry name" value="Pat_PNPLA6_PNPLA7"/>
    <property type="match status" value="1"/>
</dbReference>
<keyword evidence="9 17" id="KW-0442">Lipid degradation</keyword>
<feature type="compositionally biased region" description="Basic and acidic residues" evidence="18">
    <location>
        <begin position="3232"/>
        <end position="3244"/>
    </location>
</feature>
<evidence type="ECO:0000256" key="13">
    <source>
        <dbReference type="ARBA" id="ARBA00047314"/>
    </source>
</evidence>
<dbReference type="InterPro" id="IPR001423">
    <property type="entry name" value="LysoPLipase_patatin_CS"/>
</dbReference>
<comment type="similarity">
    <text evidence="2">Belongs to the NTE family.</text>
</comment>
<comment type="catalytic activity">
    <reaction evidence="15">
        <text>a 1-acyl-sn-glycero-3-phosphocholine + H2O = sn-glycerol 3-phosphocholine + a fatty acid + H(+)</text>
        <dbReference type="Rhea" id="RHEA:15177"/>
        <dbReference type="ChEBI" id="CHEBI:15377"/>
        <dbReference type="ChEBI" id="CHEBI:15378"/>
        <dbReference type="ChEBI" id="CHEBI:16870"/>
        <dbReference type="ChEBI" id="CHEBI:28868"/>
        <dbReference type="ChEBI" id="CHEBI:58168"/>
        <dbReference type="EC" id="3.1.1.5"/>
    </reaction>
    <physiologicalReaction direction="left-to-right" evidence="15">
        <dbReference type="Rhea" id="RHEA:15178"/>
    </physiologicalReaction>
</comment>
<feature type="short sequence motif" description="DGA/G" evidence="17">
    <location>
        <begin position="1097"/>
        <end position="1099"/>
    </location>
</feature>
<reference evidence="22" key="1">
    <citation type="journal article" date="2023" name="G3 (Bethesda)">
        <title>A reference genome for the long-term kleptoplast-retaining sea slug Elysia crispata morphotype clarki.</title>
        <authorList>
            <person name="Eastman K.E."/>
            <person name="Pendleton A.L."/>
            <person name="Shaikh M.A."/>
            <person name="Suttiyut T."/>
            <person name="Ogas R."/>
            <person name="Tomko P."/>
            <person name="Gavelis G."/>
            <person name="Widhalm J.R."/>
            <person name="Wisecaver J.H."/>
        </authorList>
    </citation>
    <scope>NUCLEOTIDE SEQUENCE</scope>
    <source>
        <strain evidence="22">ECLA1</strain>
    </source>
</reference>
<evidence type="ECO:0000256" key="7">
    <source>
        <dbReference type="ARBA" id="ARBA00022801"/>
    </source>
</evidence>
<dbReference type="PROSITE" id="PS01237">
    <property type="entry name" value="UPF0028"/>
    <property type="match status" value="1"/>
</dbReference>
<comment type="catalytic activity">
    <reaction evidence="13">
        <text>1-(9Z-octadecenoyl)-sn-glycero-3-phosphocholine + H2O = sn-glycerol 3-phosphocholine + (9Z)-octadecenoate + H(+)</text>
        <dbReference type="Rhea" id="RHEA:40807"/>
        <dbReference type="ChEBI" id="CHEBI:15377"/>
        <dbReference type="ChEBI" id="CHEBI:15378"/>
        <dbReference type="ChEBI" id="CHEBI:16870"/>
        <dbReference type="ChEBI" id="CHEBI:28610"/>
        <dbReference type="ChEBI" id="CHEBI:30823"/>
    </reaction>
    <physiologicalReaction direction="left-to-right" evidence="13">
        <dbReference type="Rhea" id="RHEA:40808"/>
    </physiologicalReaction>
</comment>
<dbReference type="GO" id="GO:0005789">
    <property type="term" value="C:endoplasmic reticulum membrane"/>
    <property type="evidence" value="ECO:0007669"/>
    <property type="project" value="UniProtKB-SubCell"/>
</dbReference>
<dbReference type="GO" id="GO:0016042">
    <property type="term" value="P:lipid catabolic process"/>
    <property type="evidence" value="ECO:0007669"/>
    <property type="project" value="UniProtKB-UniRule"/>
</dbReference>
<dbReference type="SMART" id="SM00100">
    <property type="entry name" value="cNMP"/>
    <property type="match status" value="3"/>
</dbReference>
<evidence type="ECO:0000259" key="21">
    <source>
        <dbReference type="PROSITE" id="PS51635"/>
    </source>
</evidence>
<evidence type="ECO:0000256" key="10">
    <source>
        <dbReference type="ARBA" id="ARBA00022989"/>
    </source>
</evidence>
<dbReference type="PROSITE" id="PS50042">
    <property type="entry name" value="CNMP_BINDING_3"/>
    <property type="match status" value="3"/>
</dbReference>
<evidence type="ECO:0000313" key="22">
    <source>
        <dbReference type="EMBL" id="KAK3774377.1"/>
    </source>
</evidence>
<feature type="compositionally biased region" description="Acidic residues" evidence="18">
    <location>
        <begin position="1326"/>
        <end position="1382"/>
    </location>
</feature>
<keyword evidence="6" id="KW-0677">Repeat</keyword>
<evidence type="ECO:0000256" key="8">
    <source>
        <dbReference type="ARBA" id="ARBA00022824"/>
    </source>
</evidence>
<evidence type="ECO:0000259" key="20">
    <source>
        <dbReference type="PROSITE" id="PS50042"/>
    </source>
</evidence>
<dbReference type="SUPFAM" id="SSF51206">
    <property type="entry name" value="cAMP-binding domain-like"/>
    <property type="match status" value="3"/>
</dbReference>
<keyword evidence="7 17" id="KW-0378">Hydrolase</keyword>
<evidence type="ECO:0000313" key="23">
    <source>
        <dbReference type="Proteomes" id="UP001283361"/>
    </source>
</evidence>
<feature type="short sequence motif" description="GXGXXG" evidence="17">
    <location>
        <begin position="948"/>
        <end position="953"/>
    </location>
</feature>
<dbReference type="PROSITE" id="PS51635">
    <property type="entry name" value="PNPLA"/>
    <property type="match status" value="1"/>
</dbReference>
<evidence type="ECO:0000256" key="11">
    <source>
        <dbReference type="ARBA" id="ARBA00023098"/>
    </source>
</evidence>
<feature type="region of interest" description="Disordered" evidence="18">
    <location>
        <begin position="2288"/>
        <end position="2326"/>
    </location>
</feature>
<evidence type="ECO:0000256" key="3">
    <source>
        <dbReference type="ARBA" id="ARBA00013274"/>
    </source>
</evidence>
<dbReference type="FunFam" id="3.40.1090.10:FF:000015">
    <property type="entry name" value="Patatin like phospholipase domain containing 7"/>
    <property type="match status" value="1"/>
</dbReference>
<keyword evidence="4" id="KW-0597">Phosphoprotein</keyword>
<evidence type="ECO:0000256" key="15">
    <source>
        <dbReference type="ARBA" id="ARBA00048454"/>
    </source>
</evidence>
<feature type="domain" description="Cyclic nucleotide-binding" evidence="20">
    <location>
        <begin position="474"/>
        <end position="579"/>
    </location>
</feature>
<feature type="compositionally biased region" description="Basic and acidic residues" evidence="18">
    <location>
        <begin position="1970"/>
        <end position="1981"/>
    </location>
</feature>
<evidence type="ECO:0000256" key="2">
    <source>
        <dbReference type="ARBA" id="ARBA00006636"/>
    </source>
</evidence>
<evidence type="ECO:0000256" key="12">
    <source>
        <dbReference type="ARBA" id="ARBA00023136"/>
    </source>
</evidence>
<dbReference type="PANTHER" id="PTHR14226:SF29">
    <property type="entry name" value="NEUROPATHY TARGET ESTERASE SWS"/>
    <property type="match status" value="1"/>
</dbReference>
<dbReference type="InterPro" id="IPR002641">
    <property type="entry name" value="PNPLA_dom"/>
</dbReference>
<dbReference type="InterPro" id="IPR016035">
    <property type="entry name" value="Acyl_Trfase/lysoPLipase"/>
</dbReference>
<evidence type="ECO:0000256" key="4">
    <source>
        <dbReference type="ARBA" id="ARBA00022553"/>
    </source>
</evidence>
<organism evidence="22 23">
    <name type="scientific">Elysia crispata</name>
    <name type="common">lettuce slug</name>
    <dbReference type="NCBI Taxonomy" id="231223"/>
    <lineage>
        <taxon>Eukaryota</taxon>
        <taxon>Metazoa</taxon>
        <taxon>Spiralia</taxon>
        <taxon>Lophotrochozoa</taxon>
        <taxon>Mollusca</taxon>
        <taxon>Gastropoda</taxon>
        <taxon>Heterobranchia</taxon>
        <taxon>Euthyneura</taxon>
        <taxon>Panpulmonata</taxon>
        <taxon>Sacoglossa</taxon>
        <taxon>Placobranchoidea</taxon>
        <taxon>Plakobranchidae</taxon>
        <taxon>Elysia</taxon>
    </lineage>
</organism>
<feature type="region of interest" description="Disordered" evidence="18">
    <location>
        <begin position="3216"/>
        <end position="3303"/>
    </location>
</feature>
<dbReference type="Pfam" id="PF24179">
    <property type="entry name" value="NTE_Ploop"/>
    <property type="match status" value="1"/>
</dbReference>
<feature type="compositionally biased region" description="Basic and acidic residues" evidence="18">
    <location>
        <begin position="3251"/>
        <end position="3300"/>
    </location>
</feature>
<dbReference type="EMBL" id="JAWDGP010003424">
    <property type="protein sequence ID" value="KAK3774377.1"/>
    <property type="molecule type" value="Genomic_DNA"/>
</dbReference>
<keyword evidence="12 19" id="KW-0472">Membrane</keyword>
<dbReference type="Gene3D" id="2.60.120.10">
    <property type="entry name" value="Jelly Rolls"/>
    <property type="match status" value="3"/>
</dbReference>
<evidence type="ECO:0000256" key="14">
    <source>
        <dbReference type="ARBA" id="ARBA00048133"/>
    </source>
</evidence>
<dbReference type="FunFam" id="2.60.120.10:FF:000022">
    <property type="entry name" value="Patatin like phospholipase domain containing 7"/>
    <property type="match status" value="1"/>
</dbReference>
<evidence type="ECO:0000256" key="16">
    <source>
        <dbReference type="ARBA" id="ARBA00048656"/>
    </source>
</evidence>
<dbReference type="InterPro" id="IPR000595">
    <property type="entry name" value="cNMP-bd_dom"/>
</dbReference>
<comment type="catalytic activity">
    <reaction evidence="16">
        <text>1-hexadecanoyl-sn-glycero-3-phosphocholine + H2O = sn-glycerol 3-phosphocholine + hexadecanoate + H(+)</text>
        <dbReference type="Rhea" id="RHEA:40435"/>
        <dbReference type="ChEBI" id="CHEBI:7896"/>
        <dbReference type="ChEBI" id="CHEBI:15377"/>
        <dbReference type="ChEBI" id="CHEBI:15378"/>
        <dbReference type="ChEBI" id="CHEBI:16870"/>
        <dbReference type="ChEBI" id="CHEBI:72998"/>
    </reaction>
    <physiologicalReaction direction="left-to-right" evidence="16">
        <dbReference type="Rhea" id="RHEA:40436"/>
    </physiologicalReaction>
</comment>
<dbReference type="InterPro" id="IPR014710">
    <property type="entry name" value="RmlC-like_jellyroll"/>
</dbReference>
<name>A0AAE1DL29_9GAST</name>
<evidence type="ECO:0000256" key="19">
    <source>
        <dbReference type="SAM" id="Phobius"/>
    </source>
</evidence>
<dbReference type="Gene3D" id="3.40.1090.10">
    <property type="entry name" value="Cytosolic phospholipase A2 catalytic domain"/>
    <property type="match status" value="2"/>
</dbReference>
<dbReference type="GO" id="GO:0046470">
    <property type="term" value="P:phosphatidylcholine metabolic process"/>
    <property type="evidence" value="ECO:0007669"/>
    <property type="project" value="InterPro"/>
</dbReference>
<feature type="domain" description="PNPLA" evidence="21">
    <location>
        <begin position="944"/>
        <end position="1110"/>
    </location>
</feature>
<feature type="region of interest" description="Disordered" evidence="18">
    <location>
        <begin position="1319"/>
        <end position="1394"/>
    </location>
</feature>
<keyword evidence="10 19" id="KW-1133">Transmembrane helix</keyword>
<dbReference type="FunFam" id="2.60.120.10:FF:000012">
    <property type="entry name" value="neuropathy target esterase isoform X2"/>
    <property type="match status" value="1"/>
</dbReference>
<feature type="active site" description="Proton acceptor" evidence="17">
    <location>
        <position position="1097"/>
    </location>
</feature>
<feature type="region of interest" description="Disordered" evidence="18">
    <location>
        <begin position="350"/>
        <end position="400"/>
    </location>
</feature>
<feature type="compositionally biased region" description="Polar residues" evidence="18">
    <location>
        <begin position="390"/>
        <end position="400"/>
    </location>
</feature>
<dbReference type="GO" id="GO:0004622">
    <property type="term" value="F:phosphatidylcholine lysophospholipase activity"/>
    <property type="evidence" value="ECO:0007669"/>
    <property type="project" value="UniProtKB-EC"/>
</dbReference>
<evidence type="ECO:0000256" key="17">
    <source>
        <dbReference type="PROSITE-ProRule" id="PRU01161"/>
    </source>
</evidence>
<feature type="domain" description="Cyclic nucleotide-binding" evidence="20">
    <location>
        <begin position="585"/>
        <end position="686"/>
    </location>
</feature>
<dbReference type="InterPro" id="IPR050301">
    <property type="entry name" value="NTE"/>
</dbReference>
<protein>
    <recommendedName>
        <fullName evidence="3">lysophospholipase</fullName>
        <ecNumber evidence="3">3.1.1.5</ecNumber>
    </recommendedName>
</protein>
<evidence type="ECO:0000256" key="18">
    <source>
        <dbReference type="SAM" id="MobiDB-lite"/>
    </source>
</evidence>
<feature type="domain" description="Cyclic nucleotide-binding" evidence="20">
    <location>
        <begin position="157"/>
        <end position="267"/>
    </location>
</feature>
<keyword evidence="5 19" id="KW-0812">Transmembrane</keyword>
<keyword evidence="23" id="KW-1185">Reference proteome</keyword>
<feature type="region of interest" description="Disordered" evidence="18">
    <location>
        <begin position="1967"/>
        <end position="1986"/>
    </location>
</feature>
<dbReference type="Pfam" id="PF00027">
    <property type="entry name" value="cNMP_binding"/>
    <property type="match status" value="3"/>
</dbReference>
<comment type="subcellular location">
    <subcellularLocation>
        <location evidence="1">Endoplasmic reticulum membrane</location>
        <topology evidence="1">Single-pass type III membrane protein</topology>
    </subcellularLocation>
</comment>